<feature type="domain" description="Radical SAM core" evidence="6">
    <location>
        <begin position="33"/>
        <end position="270"/>
    </location>
</feature>
<evidence type="ECO:0000256" key="1">
    <source>
        <dbReference type="ARBA" id="ARBA00017228"/>
    </source>
</evidence>
<proteinExistence type="predicted"/>
<dbReference type="GO" id="GO:0051539">
    <property type="term" value="F:4 iron, 4 sulfur cluster binding"/>
    <property type="evidence" value="ECO:0007669"/>
    <property type="project" value="TreeGrafter"/>
</dbReference>
<dbReference type="SFLD" id="SFLDG01065">
    <property type="entry name" value="anaerobic_coproporphyrinogen-I"/>
    <property type="match status" value="1"/>
</dbReference>
<dbReference type="GO" id="GO:0016491">
    <property type="term" value="F:oxidoreductase activity"/>
    <property type="evidence" value="ECO:0007669"/>
    <property type="project" value="UniProtKB-KW"/>
</dbReference>
<dbReference type="GO" id="GO:0005737">
    <property type="term" value="C:cytoplasm"/>
    <property type="evidence" value="ECO:0007669"/>
    <property type="project" value="TreeGrafter"/>
</dbReference>
<dbReference type="RefSeq" id="WP_081034133.1">
    <property type="nucleotide sequence ID" value="NZ_CABIXC010000001.1"/>
</dbReference>
<keyword evidence="4" id="KW-0408">Iron</keyword>
<dbReference type="InterPro" id="IPR013785">
    <property type="entry name" value="Aldolase_TIM"/>
</dbReference>
<dbReference type="Pfam" id="PF06969">
    <property type="entry name" value="HemN_C"/>
    <property type="match status" value="1"/>
</dbReference>
<dbReference type="SMART" id="SM00729">
    <property type="entry name" value="Elp3"/>
    <property type="match status" value="1"/>
</dbReference>
<dbReference type="InterPro" id="IPR010723">
    <property type="entry name" value="HemN_C"/>
</dbReference>
<evidence type="ECO:0000259" key="6">
    <source>
        <dbReference type="PROSITE" id="PS51918"/>
    </source>
</evidence>
<protein>
    <recommendedName>
        <fullName evidence="1">Heme chaperone HemW</fullName>
    </recommendedName>
</protein>
<gene>
    <name evidence="7" type="primary">hemN_1</name>
    <name evidence="7" type="ORF">ERS852407_00590</name>
</gene>
<dbReference type="InterPro" id="IPR006638">
    <property type="entry name" value="Elp3/MiaA/NifB-like_rSAM"/>
</dbReference>
<keyword evidence="3" id="KW-0479">Metal-binding</keyword>
<keyword evidence="2" id="KW-0949">S-adenosyl-L-methionine</keyword>
<dbReference type="EMBL" id="CYZE01000001">
    <property type="protein sequence ID" value="CUN57025.1"/>
    <property type="molecule type" value="Genomic_DNA"/>
</dbReference>
<evidence type="ECO:0000256" key="4">
    <source>
        <dbReference type="ARBA" id="ARBA00023004"/>
    </source>
</evidence>
<dbReference type="NCBIfam" id="NF006067">
    <property type="entry name" value="PRK08208.1"/>
    <property type="match status" value="1"/>
</dbReference>
<dbReference type="GO" id="GO:0006779">
    <property type="term" value="P:porphyrin-containing compound biosynthetic process"/>
    <property type="evidence" value="ECO:0007669"/>
    <property type="project" value="TreeGrafter"/>
</dbReference>
<dbReference type="GO" id="GO:0046872">
    <property type="term" value="F:metal ion binding"/>
    <property type="evidence" value="ECO:0007669"/>
    <property type="project" value="UniProtKB-KW"/>
</dbReference>
<reference evidence="7 8" key="1">
    <citation type="submission" date="2015-09" db="EMBL/GenBank/DDBJ databases">
        <authorList>
            <consortium name="Pathogen Informatics"/>
        </authorList>
    </citation>
    <scope>NUCLEOTIDE SEQUENCE [LARGE SCALE GENOMIC DNA]</scope>
    <source>
        <strain evidence="7 8">2789STDY5608850</strain>
    </source>
</reference>
<keyword evidence="7" id="KW-0560">Oxidoreductase</keyword>
<dbReference type="SUPFAM" id="SSF102114">
    <property type="entry name" value="Radical SAM enzymes"/>
    <property type="match status" value="1"/>
</dbReference>
<dbReference type="Proteomes" id="UP000095651">
    <property type="component" value="Unassembled WGS sequence"/>
</dbReference>
<evidence type="ECO:0000256" key="5">
    <source>
        <dbReference type="ARBA" id="ARBA00023014"/>
    </source>
</evidence>
<dbReference type="SFLD" id="SFLDG01082">
    <property type="entry name" value="B12-binding_domain_containing"/>
    <property type="match status" value="1"/>
</dbReference>
<evidence type="ECO:0000313" key="7">
    <source>
        <dbReference type="EMBL" id="CUN57025.1"/>
    </source>
</evidence>
<dbReference type="AlphaFoldDB" id="A0A173Y279"/>
<accession>A0A173Y279</accession>
<dbReference type="Gene3D" id="3.20.20.70">
    <property type="entry name" value="Aldolase class I"/>
    <property type="match status" value="1"/>
</dbReference>
<evidence type="ECO:0000256" key="3">
    <source>
        <dbReference type="ARBA" id="ARBA00022723"/>
    </source>
</evidence>
<dbReference type="PANTHER" id="PTHR13932:SF5">
    <property type="entry name" value="RADICAL S-ADENOSYL METHIONINE DOMAIN-CONTAINING PROTEIN 1, MITOCHONDRIAL"/>
    <property type="match status" value="1"/>
</dbReference>
<evidence type="ECO:0000256" key="2">
    <source>
        <dbReference type="ARBA" id="ARBA00022691"/>
    </source>
</evidence>
<keyword evidence="5" id="KW-0411">Iron-sulfur</keyword>
<dbReference type="PROSITE" id="PS51918">
    <property type="entry name" value="RADICAL_SAM"/>
    <property type="match status" value="1"/>
</dbReference>
<name>A0A173Y279_9FIRM</name>
<dbReference type="SFLD" id="SFLDS00029">
    <property type="entry name" value="Radical_SAM"/>
    <property type="match status" value="1"/>
</dbReference>
<dbReference type="Pfam" id="PF04055">
    <property type="entry name" value="Radical_SAM"/>
    <property type="match status" value="1"/>
</dbReference>
<organism evidence="7 8">
    <name type="scientific">Hungatella hathewayi</name>
    <dbReference type="NCBI Taxonomy" id="154046"/>
    <lineage>
        <taxon>Bacteria</taxon>
        <taxon>Bacillati</taxon>
        <taxon>Bacillota</taxon>
        <taxon>Clostridia</taxon>
        <taxon>Lachnospirales</taxon>
        <taxon>Lachnospiraceae</taxon>
        <taxon>Hungatella</taxon>
    </lineage>
</organism>
<dbReference type="InterPro" id="IPR058240">
    <property type="entry name" value="rSAM_sf"/>
</dbReference>
<dbReference type="InterPro" id="IPR034505">
    <property type="entry name" value="Coproporphyrinogen-III_oxidase"/>
</dbReference>
<evidence type="ECO:0000313" key="8">
    <source>
        <dbReference type="Proteomes" id="UP000095651"/>
    </source>
</evidence>
<dbReference type="InterPro" id="IPR007197">
    <property type="entry name" value="rSAM"/>
</dbReference>
<dbReference type="PANTHER" id="PTHR13932">
    <property type="entry name" value="COPROPORPHYRINIGEN III OXIDASE"/>
    <property type="match status" value="1"/>
</dbReference>
<sequence>MNMKRYTQYMYSYPHKTAYGPLEGVTLNQYLPDLAGPGHGLYLHLPFCETKCGYCNLFSVTGQGETAIDRYLDTVERQLRQYEPLFASAKSLFTSLTIGGGTPLLLTEMQLERCFAMIRRYTQLARDAEIIIETAPNQTAKPKLALLKDAGVTRVSMGIQSFFDEELKVLKRSHRAEKARESLNLLMNSGFSRVNADFIYGVPGQSVSSFLSSVKEAVSFGPDELFLYPLYVKHGAALEQELNRGLVLDEDLAFRQYEAAAEWLASHGYRQDSMRRFVRPESPGGSREFSDCGFGSTLSLGCGGRSYLGNLHSCTPYAVTRESCLEQLVQYEETTDFCTVTHGILLSEEEQKRRFVIRHLLILPGLPLAAYREAFHGDAAADFPILHEWMEQGFLEEQGDCLALTEKGMGLSDYLGPMLISKEVQDKMTQWEALHGTKHDPIQREFKEL</sequence>